<dbReference type="OMA" id="PESMACK"/>
<reference evidence="4" key="1">
    <citation type="journal article" date="2017" name="Genome Announc.">
        <title>Genome sequences of Cyberlindnera fabianii 65, Pichia kudriavzevii 129, and Saccharomyces cerevisiae 131 isolated from fermented masau fruits in Zimbabwe.</title>
        <authorList>
            <person name="van Rijswijck I.M.H."/>
            <person name="Derks M.F.L."/>
            <person name="Abee T."/>
            <person name="de Ridder D."/>
            <person name="Smid E.J."/>
        </authorList>
    </citation>
    <scope>NUCLEOTIDE SEQUENCE [LARGE SCALE GENOMIC DNA]</scope>
    <source>
        <strain evidence="4">65</strain>
    </source>
</reference>
<comment type="caution">
    <text evidence="3">The sequence shown here is derived from an EMBL/GenBank/DDBJ whole genome shotgun (WGS) entry which is preliminary data.</text>
</comment>
<dbReference type="EMBL" id="MPUK01000002">
    <property type="protein sequence ID" value="ONH68477.1"/>
    <property type="molecule type" value="Genomic_DNA"/>
</dbReference>
<keyword evidence="4" id="KW-1185">Reference proteome</keyword>
<name>A0A1V2L991_CYBFA</name>
<proteinExistence type="predicted"/>
<keyword evidence="2" id="KW-0472">Membrane</keyword>
<gene>
    <name evidence="3" type="ORF">BON22_1200</name>
</gene>
<evidence type="ECO:0000256" key="1">
    <source>
        <dbReference type="SAM" id="MobiDB-lite"/>
    </source>
</evidence>
<evidence type="ECO:0000256" key="2">
    <source>
        <dbReference type="SAM" id="Phobius"/>
    </source>
</evidence>
<dbReference type="Proteomes" id="UP000189513">
    <property type="component" value="Unassembled WGS sequence"/>
</dbReference>
<evidence type="ECO:0000313" key="3">
    <source>
        <dbReference type="EMBL" id="ONH68477.1"/>
    </source>
</evidence>
<feature type="region of interest" description="Disordered" evidence="1">
    <location>
        <begin position="184"/>
        <end position="210"/>
    </location>
</feature>
<keyword evidence="2" id="KW-0812">Transmembrane</keyword>
<feature type="transmembrane region" description="Helical" evidence="2">
    <location>
        <begin position="50"/>
        <end position="71"/>
    </location>
</feature>
<keyword evidence="2" id="KW-1133">Transmembrane helix</keyword>
<feature type="compositionally biased region" description="Basic and acidic residues" evidence="1">
    <location>
        <begin position="257"/>
        <end position="279"/>
    </location>
</feature>
<dbReference type="VEuPathDB" id="FungiDB:BON22_1200"/>
<feature type="compositionally biased region" description="Polar residues" evidence="1">
    <location>
        <begin position="237"/>
        <end position="252"/>
    </location>
</feature>
<accession>A0A1V2L991</accession>
<dbReference type="AlphaFoldDB" id="A0A1V2L991"/>
<sequence>MIHNKQRGKEHVVEIYNQYVPQQVATYVNTSFSYWKTHSSYKVYREHEGVINNVLLVLGLLITLKVIGSFLKLIFGPAALDDPDEDEMEKTVGAVVDKRGYIKKEYTEFETIPICVGKGDEEEALVMQSYAKLRTQAGSESVILQELNKKNVDYRINGFTGPFGNGNGNGHKFELSIIDGSTPLRSTLEDPYTSTDTTSTSQSGLSSPMIAKQHDPFTVLMEEKRNKSIVSIQDVSYSGSPISTKSRSTSPEDSFEREERVVDKLLSRLNEGESDRQVERPYTPSKLSMSSSLEYSPSKKLVFKKSTSILTAHPITSVAETSVGSITKEDVYSKEFSSDHSSDILSPSLRKSL</sequence>
<feature type="region of interest" description="Disordered" evidence="1">
    <location>
        <begin position="237"/>
        <end position="291"/>
    </location>
</feature>
<protein>
    <submittedName>
        <fullName evidence="3">Uncharacterized protein</fullName>
    </submittedName>
</protein>
<organism evidence="3 4">
    <name type="scientific">Cyberlindnera fabianii</name>
    <name type="common">Yeast</name>
    <name type="synonym">Hansenula fabianii</name>
    <dbReference type="NCBI Taxonomy" id="36022"/>
    <lineage>
        <taxon>Eukaryota</taxon>
        <taxon>Fungi</taxon>
        <taxon>Dikarya</taxon>
        <taxon>Ascomycota</taxon>
        <taxon>Saccharomycotina</taxon>
        <taxon>Saccharomycetes</taxon>
        <taxon>Phaffomycetales</taxon>
        <taxon>Phaffomycetaceae</taxon>
        <taxon>Cyberlindnera</taxon>
    </lineage>
</organism>
<evidence type="ECO:0000313" key="4">
    <source>
        <dbReference type="Proteomes" id="UP000189513"/>
    </source>
</evidence>
<feature type="compositionally biased region" description="Low complexity" evidence="1">
    <location>
        <begin position="193"/>
        <end position="207"/>
    </location>
</feature>